<dbReference type="AlphaFoldDB" id="A0A9D1RYJ8"/>
<organism evidence="1 2">
    <name type="scientific">Candidatus Corynebacterium gallistercoris</name>
    <dbReference type="NCBI Taxonomy" id="2838530"/>
    <lineage>
        <taxon>Bacteria</taxon>
        <taxon>Bacillati</taxon>
        <taxon>Actinomycetota</taxon>
        <taxon>Actinomycetes</taxon>
        <taxon>Mycobacteriales</taxon>
        <taxon>Corynebacteriaceae</taxon>
        <taxon>Corynebacterium</taxon>
    </lineage>
</organism>
<proteinExistence type="predicted"/>
<evidence type="ECO:0008006" key="3">
    <source>
        <dbReference type="Google" id="ProtNLM"/>
    </source>
</evidence>
<name>A0A9D1RYJ8_9CORY</name>
<evidence type="ECO:0000313" key="2">
    <source>
        <dbReference type="Proteomes" id="UP000824189"/>
    </source>
</evidence>
<comment type="caution">
    <text evidence="1">The sequence shown here is derived from an EMBL/GenBank/DDBJ whole genome shotgun (WGS) entry which is preliminary data.</text>
</comment>
<dbReference type="EMBL" id="DXFZ01000049">
    <property type="protein sequence ID" value="HIW95648.1"/>
    <property type="molecule type" value="Genomic_DNA"/>
</dbReference>
<sequence length="244" mass="26813">MIPKVAVQTAQRVTVNVPVALEAKVVHTNNTNAARTTNTTAPLTVTVAHPAYTVFTLAAWHSLEDAVVAAEHALRTGALTLHTLHRAAPHFTNLAGAATFRQALRLINPHSESPRESGLKCKFFRAGLPAPLQQPIVHDSARSPIGRPDFLFDGTTGLIVEYDGDGKYGSPDNTEEAFLALHNERRREKRLLSVGLRMFRVHSNSYDDPEMMPDLIQAFHQQEKLRGGAAVPRCLIEGGYRAWV</sequence>
<reference evidence="1" key="1">
    <citation type="journal article" date="2021" name="PeerJ">
        <title>Extensive microbial diversity within the chicken gut microbiome revealed by metagenomics and culture.</title>
        <authorList>
            <person name="Gilroy R."/>
            <person name="Ravi A."/>
            <person name="Getino M."/>
            <person name="Pursley I."/>
            <person name="Horton D.L."/>
            <person name="Alikhan N.F."/>
            <person name="Baker D."/>
            <person name="Gharbi K."/>
            <person name="Hall N."/>
            <person name="Watson M."/>
            <person name="Adriaenssens E.M."/>
            <person name="Foster-Nyarko E."/>
            <person name="Jarju S."/>
            <person name="Secka A."/>
            <person name="Antonio M."/>
            <person name="Oren A."/>
            <person name="Chaudhuri R.R."/>
            <person name="La Ragione R."/>
            <person name="Hildebrand F."/>
            <person name="Pallen M.J."/>
        </authorList>
    </citation>
    <scope>NUCLEOTIDE SEQUENCE</scope>
    <source>
        <strain evidence="1">4376</strain>
    </source>
</reference>
<accession>A0A9D1RYJ8</accession>
<reference evidence="1" key="2">
    <citation type="submission" date="2021-04" db="EMBL/GenBank/DDBJ databases">
        <authorList>
            <person name="Gilroy R."/>
        </authorList>
    </citation>
    <scope>NUCLEOTIDE SEQUENCE</scope>
    <source>
        <strain evidence="1">4376</strain>
    </source>
</reference>
<protein>
    <recommendedName>
        <fullName evidence="3">DUF559 domain-containing protein</fullName>
    </recommendedName>
</protein>
<dbReference type="Proteomes" id="UP000824189">
    <property type="component" value="Unassembled WGS sequence"/>
</dbReference>
<evidence type="ECO:0000313" key="1">
    <source>
        <dbReference type="EMBL" id="HIW95648.1"/>
    </source>
</evidence>
<gene>
    <name evidence="1" type="ORF">H9867_04065</name>
</gene>